<dbReference type="AlphaFoldDB" id="A0A2D3E317"/>
<evidence type="ECO:0007829" key="3">
    <source>
        <dbReference type="PDB" id="8FEK"/>
    </source>
</evidence>
<proteinExistence type="evidence at protein level"/>
<dbReference type="InterPro" id="IPR001466">
    <property type="entry name" value="Beta-lactam-related"/>
</dbReference>
<dbReference type="EMBL" id="MF541667">
    <property type="protein sequence ID" value="ATU31793.1"/>
    <property type="molecule type" value="Genomic_DNA"/>
</dbReference>
<name>A0A2D3E317_9ACTN</name>
<evidence type="ECO:0000259" key="1">
    <source>
        <dbReference type="Pfam" id="PF00144"/>
    </source>
</evidence>
<dbReference type="PANTHER" id="PTHR46825">
    <property type="entry name" value="D-ALANYL-D-ALANINE-CARBOXYPEPTIDASE/ENDOPEPTIDASE AMPH"/>
    <property type="match status" value="1"/>
</dbReference>
<keyword evidence="3" id="KW-0002">3D-structure</keyword>
<dbReference type="PDB" id="8FEK">
    <property type="method" value="X-ray"/>
    <property type="resolution" value="2.06 A"/>
    <property type="chains" value="A=12-440"/>
</dbReference>
<sequence length="446" mass="46241">MHGDYADPADCGAGDGAPVGLDLDRLARDCDVVGGQLALHHQGTLTTWEFGTEEHAGGRPVHVGSAFPYGSVTKAFTATAVLQLAGDGDLDLDRPVRELLPEAEAEAEIEVEAGSGTGARADGGHPALAATLRQLLSHTAGLPSDHDDERAPSLRRWLTGFLALPVGPWPAPGSFSYSNVGYGIAGRVVEAVTGLTWSEAVRDFLLHPLGTAITVLPTDPGSLPAGGLAGSAADLVRLGRLHLDEPGDPDLARLADPDALREMARPTAGADPFGLADGWGPGLGRFGPAGNRWLGHDGTLDGATCHLRIHPGRGTVVALTTNSPTGQALWDAVVDALRDADIDVGVHRPAPPPAIAAAAFADCTGTYRNGDLAVTVGIDGPYLVLELPGGARELAQPLAHRTFSSRGAGFLGRFVTDARSDAVHALQYSGRTLLREAGESRRARSH</sequence>
<dbReference type="SUPFAM" id="SSF56601">
    <property type="entry name" value="beta-lactamase/transpeptidase-like"/>
    <property type="match status" value="1"/>
</dbReference>
<protein>
    <submittedName>
        <fullName evidence="2">Beta-lactamase</fullName>
    </submittedName>
</protein>
<dbReference type="InterPro" id="IPR050491">
    <property type="entry name" value="AmpC-like"/>
</dbReference>
<reference evidence="2" key="1">
    <citation type="journal article" date="2017" name="J. Nat. Prod.">
        <title>Genomics-Driven Discovery of Chlorinated Cyclic Hexapeptides Ulleungmycins A and B from a Streptomyces Species.</title>
        <authorList>
            <person name="Son S."/>
            <person name="Hong Y.S."/>
            <person name="Jang M."/>
            <person name="Heo K.T."/>
            <person name="Lee B."/>
            <person name="Jang J.P."/>
            <person name="Kim J.W."/>
            <person name="Ryoo I.J."/>
            <person name="Kim W.G."/>
            <person name="Ko S.K."/>
            <person name="Kim B.Y."/>
            <person name="Jang J.H."/>
            <person name="Ahn J.S."/>
        </authorList>
    </citation>
    <scope>NUCLEOTIDE SEQUENCE</scope>
    <source>
        <strain evidence="2">KCB13F003</strain>
    </source>
</reference>
<feature type="domain" description="Beta-lactamase-related" evidence="1">
    <location>
        <begin position="30"/>
        <end position="327"/>
    </location>
</feature>
<dbReference type="PANTHER" id="PTHR46825:SF9">
    <property type="entry name" value="BETA-LACTAMASE-RELATED DOMAIN-CONTAINING PROTEIN"/>
    <property type="match status" value="1"/>
</dbReference>
<dbReference type="Gene3D" id="3.40.710.10">
    <property type="entry name" value="DD-peptidase/beta-lactamase superfamily"/>
    <property type="match status" value="1"/>
</dbReference>
<dbReference type="Pfam" id="PF00144">
    <property type="entry name" value="Beta-lactamase"/>
    <property type="match status" value="1"/>
</dbReference>
<evidence type="ECO:0000313" key="2">
    <source>
        <dbReference type="EMBL" id="ATU31793.1"/>
    </source>
</evidence>
<gene>
    <name evidence="2" type="primary">ulm16</name>
</gene>
<organism evidence="2">
    <name type="scientific">Streptomyces sp. KCB13F003</name>
    <dbReference type="NCBI Taxonomy" id="2052824"/>
    <lineage>
        <taxon>Bacteria</taxon>
        <taxon>Bacillati</taxon>
        <taxon>Actinomycetota</taxon>
        <taxon>Actinomycetes</taxon>
        <taxon>Kitasatosporales</taxon>
        <taxon>Streptomycetaceae</taxon>
        <taxon>Streptomyces</taxon>
    </lineage>
</organism>
<dbReference type="InterPro" id="IPR012338">
    <property type="entry name" value="Beta-lactam/transpept-like"/>
</dbReference>
<dbReference type="SMR" id="A0A2D3E317"/>
<reference evidence="3" key="2">
    <citation type="journal article" date="2024" name="Nat. Chem. Biol.">
        <title>Biocatalytic cyclization of small macrolactams by a penicillin-binding protein-type thioesterase.</title>
        <authorList>
            <person name="Budimir Z.L."/>
            <person name="Patel R.S."/>
            <person name="Eggly A."/>
            <person name="Evans C.N."/>
            <person name="Rondon-Cordero H.M."/>
            <person name="Adams J.J."/>
            <person name="Das C."/>
            <person name="Parkinson E.I."/>
        </authorList>
    </citation>
    <scope>X-RAY CRYSTALLOGRAPHY (2.06 ANGSTROMS) OF 12-440</scope>
</reference>
<accession>A0A2D3E317</accession>